<keyword evidence="9" id="KW-1185">Reference proteome</keyword>
<keyword evidence="3 6" id="KW-1133">Transmembrane helix</keyword>
<dbReference type="PANTHER" id="PTHR33048">
    <property type="entry name" value="PTH11-LIKE INTEGRAL MEMBRANE PROTEIN (AFU_ORTHOLOGUE AFUA_5G11245)"/>
    <property type="match status" value="1"/>
</dbReference>
<keyword evidence="4 6" id="KW-0472">Membrane</keyword>
<dbReference type="AlphaFoldDB" id="A0A9P9JLU0"/>
<dbReference type="InterPro" id="IPR052337">
    <property type="entry name" value="SAT4-like"/>
</dbReference>
<feature type="transmembrane region" description="Helical" evidence="6">
    <location>
        <begin position="185"/>
        <end position="206"/>
    </location>
</feature>
<dbReference type="Pfam" id="PF20684">
    <property type="entry name" value="Fung_rhodopsin"/>
    <property type="match status" value="1"/>
</dbReference>
<accession>A0A9P9JLU0</accession>
<feature type="transmembrane region" description="Helical" evidence="6">
    <location>
        <begin position="110"/>
        <end position="129"/>
    </location>
</feature>
<gene>
    <name evidence="8" type="ORF">B0J15DRAFT_456698</name>
</gene>
<evidence type="ECO:0000256" key="5">
    <source>
        <dbReference type="ARBA" id="ARBA00038359"/>
    </source>
</evidence>
<dbReference type="EMBL" id="JAGTJS010000045">
    <property type="protein sequence ID" value="KAH7228384.1"/>
    <property type="molecule type" value="Genomic_DNA"/>
</dbReference>
<comment type="caution">
    <text evidence="8">The sequence shown here is derived from an EMBL/GenBank/DDBJ whole genome shotgun (WGS) entry which is preliminary data.</text>
</comment>
<feature type="transmembrane region" description="Helical" evidence="6">
    <location>
        <begin position="6"/>
        <end position="27"/>
    </location>
</feature>
<evidence type="ECO:0000256" key="2">
    <source>
        <dbReference type="ARBA" id="ARBA00022692"/>
    </source>
</evidence>
<feature type="transmembrane region" description="Helical" evidence="6">
    <location>
        <begin position="252"/>
        <end position="274"/>
    </location>
</feature>
<comment type="similarity">
    <text evidence="5">Belongs to the SAT4 family.</text>
</comment>
<dbReference type="OrthoDB" id="2988756at2759"/>
<feature type="transmembrane region" description="Helical" evidence="6">
    <location>
        <begin position="218"/>
        <end position="240"/>
    </location>
</feature>
<evidence type="ECO:0000256" key="3">
    <source>
        <dbReference type="ARBA" id="ARBA00022989"/>
    </source>
</evidence>
<evidence type="ECO:0000256" key="4">
    <source>
        <dbReference type="ARBA" id="ARBA00023136"/>
    </source>
</evidence>
<organism evidence="8 9">
    <name type="scientific">Fusarium solani</name>
    <name type="common">Filamentous fungus</name>
    <dbReference type="NCBI Taxonomy" id="169388"/>
    <lineage>
        <taxon>Eukaryota</taxon>
        <taxon>Fungi</taxon>
        <taxon>Dikarya</taxon>
        <taxon>Ascomycota</taxon>
        <taxon>Pezizomycotina</taxon>
        <taxon>Sordariomycetes</taxon>
        <taxon>Hypocreomycetidae</taxon>
        <taxon>Hypocreales</taxon>
        <taxon>Nectriaceae</taxon>
        <taxon>Fusarium</taxon>
        <taxon>Fusarium solani species complex</taxon>
    </lineage>
</organism>
<evidence type="ECO:0000256" key="6">
    <source>
        <dbReference type="SAM" id="Phobius"/>
    </source>
</evidence>
<keyword evidence="2 6" id="KW-0812">Transmembrane</keyword>
<evidence type="ECO:0000259" key="7">
    <source>
        <dbReference type="Pfam" id="PF20684"/>
    </source>
</evidence>
<dbReference type="GO" id="GO:0016020">
    <property type="term" value="C:membrane"/>
    <property type="evidence" value="ECO:0007669"/>
    <property type="project" value="UniProtKB-SubCell"/>
</dbReference>
<evidence type="ECO:0000313" key="9">
    <source>
        <dbReference type="Proteomes" id="UP000736672"/>
    </source>
</evidence>
<feature type="transmembrane region" description="Helical" evidence="6">
    <location>
        <begin position="48"/>
        <end position="68"/>
    </location>
</feature>
<comment type="subcellular location">
    <subcellularLocation>
        <location evidence="1">Membrane</location>
        <topology evidence="1">Multi-pass membrane protein</topology>
    </subcellularLocation>
</comment>
<evidence type="ECO:0000313" key="8">
    <source>
        <dbReference type="EMBL" id="KAH7228384.1"/>
    </source>
</evidence>
<dbReference type="InterPro" id="IPR049326">
    <property type="entry name" value="Rhodopsin_dom_fungi"/>
</dbReference>
<name>A0A9P9JLU0_FUSSL</name>
<dbReference type="Proteomes" id="UP000736672">
    <property type="component" value="Unassembled WGS sequence"/>
</dbReference>
<reference evidence="8" key="1">
    <citation type="journal article" date="2021" name="Nat. Commun.">
        <title>Genetic determinants of endophytism in the Arabidopsis root mycobiome.</title>
        <authorList>
            <person name="Mesny F."/>
            <person name="Miyauchi S."/>
            <person name="Thiergart T."/>
            <person name="Pickel B."/>
            <person name="Atanasova L."/>
            <person name="Karlsson M."/>
            <person name="Huettel B."/>
            <person name="Barry K.W."/>
            <person name="Haridas S."/>
            <person name="Chen C."/>
            <person name="Bauer D."/>
            <person name="Andreopoulos W."/>
            <person name="Pangilinan J."/>
            <person name="LaButti K."/>
            <person name="Riley R."/>
            <person name="Lipzen A."/>
            <person name="Clum A."/>
            <person name="Drula E."/>
            <person name="Henrissat B."/>
            <person name="Kohler A."/>
            <person name="Grigoriev I.V."/>
            <person name="Martin F.M."/>
            <person name="Hacquard S."/>
        </authorList>
    </citation>
    <scope>NUCLEOTIDE SEQUENCE</scope>
    <source>
        <strain evidence="8">FSSC 5 MPI-SDFR-AT-0091</strain>
    </source>
</reference>
<proteinExistence type="inferred from homology"/>
<evidence type="ECO:0000256" key="1">
    <source>
        <dbReference type="ARBA" id="ARBA00004141"/>
    </source>
</evidence>
<feature type="domain" description="Rhodopsin" evidence="7">
    <location>
        <begin position="32"/>
        <end position="245"/>
    </location>
</feature>
<protein>
    <recommendedName>
        <fullName evidence="7">Rhodopsin domain-containing protein</fullName>
    </recommendedName>
</protein>
<dbReference type="PANTHER" id="PTHR33048:SF19">
    <property type="entry name" value="MEMBRANE PROTEIN PTH11-LIKE, PUTATIVE (AFU_ORTHOLOGUE AFUA_1G14080)-RELATED"/>
    <property type="match status" value="1"/>
</dbReference>
<feature type="transmembrane region" description="Helical" evidence="6">
    <location>
        <begin position="141"/>
        <end position="165"/>
    </location>
</feature>
<sequence>MTPGPQRVFDVIVCAVCGLLILFRCGYRLLSRCTIHSECHRKWHADDAYMAFAIVPLAARTTVIYLSFMLNPTQTFGLPVESDASSVSIAQLEENYIISHKLLLAARASYLTYIWCLKLCLLNFYCRFVGVFPQWRAAASALWWAIVVTFVVTFILIFTECQPISLYWEADPRGQYACHQAPANLISMGIFNIVTDIALIILPLPIFRYAHLADRQKVQLGILFSIGIIVVVITIVRLVLVKSQSLSIQARAMGASIEILGATIVANTAFYFALLKDIQRGHNQGFISTNHMQLQPR</sequence>